<evidence type="ECO:0000256" key="5">
    <source>
        <dbReference type="ARBA" id="ARBA00022722"/>
    </source>
</evidence>
<keyword evidence="5" id="KW-0540">Nuclease</keyword>
<feature type="domain" description="CRESS-DNA virus Rep endonuclease" evidence="12">
    <location>
        <begin position="5"/>
        <end position="108"/>
    </location>
</feature>
<evidence type="ECO:0000256" key="7">
    <source>
        <dbReference type="ARBA" id="ARBA00022741"/>
    </source>
</evidence>
<dbReference type="EMBL" id="MF351519">
    <property type="protein sequence ID" value="ASU55900.1"/>
    <property type="molecule type" value="Genomic_DNA"/>
</dbReference>
<keyword evidence="9" id="KW-0378">Hydrolase</keyword>
<evidence type="ECO:0000313" key="13">
    <source>
        <dbReference type="EMBL" id="ASU55900.1"/>
    </source>
</evidence>
<dbReference type="PROSITE" id="PS52020">
    <property type="entry name" value="CRESS_DNA_REP"/>
    <property type="match status" value="1"/>
</dbReference>
<dbReference type="GO" id="GO:0016787">
    <property type="term" value="F:hydrolase activity"/>
    <property type="evidence" value="ECO:0007669"/>
    <property type="project" value="UniProtKB-KW"/>
</dbReference>
<dbReference type="Pfam" id="PF02407">
    <property type="entry name" value="Viral_Rep"/>
    <property type="match status" value="1"/>
</dbReference>
<dbReference type="Proteomes" id="UP000276867">
    <property type="component" value="Segment"/>
</dbReference>
<evidence type="ECO:0000256" key="4">
    <source>
        <dbReference type="ARBA" id="ARBA00022705"/>
    </source>
</evidence>
<sequence>MSAQEGAAKRWCFTINNPTDDDKFWENSEQQEHLEYLIIQEEIGENGTRHYQGFLILKKRNRLTWLKSNINNRAHWEKTRGTDKQAADYCRKDDTHPEGGLRFELGQLKSEGKRRGRDELEEAVIDEVEDLKKGFKATADIDAQVLARPGFLAAYNALTADLLGPYRPKLKIITMVAPPGTGKSFAINALFPKAGRAIMGNGGTWFANPCSKVMVFEEFAGQIQLQKMLKLLDPYPLALEIKGGMRPAMYETVIITSNTRPDGWYRDEEQGGKRTDALLALWDRLGFKNGNNTICRTCGTYLEPAQPGAITAQWLEATRNWFMQQLMGACGIAAHEVLSDEPISDSDDE</sequence>
<evidence type="ECO:0000256" key="10">
    <source>
        <dbReference type="ARBA" id="ARBA00023124"/>
    </source>
</evidence>
<name>A0A223Q5U4_9VIRU</name>
<keyword evidence="8" id="KW-0255">Endonuclease</keyword>
<dbReference type="Gene3D" id="3.40.1310.20">
    <property type="match status" value="1"/>
</dbReference>
<keyword evidence="11" id="KW-0238">DNA-binding</keyword>
<organism evidence="13 14">
    <name type="scientific">Hudisavirus sp</name>
    <dbReference type="NCBI Taxonomy" id="2021738"/>
    <lineage>
        <taxon>Viruses</taxon>
    </lineage>
</organism>
<evidence type="ECO:0000256" key="9">
    <source>
        <dbReference type="ARBA" id="ARBA00022801"/>
    </source>
</evidence>
<evidence type="ECO:0000256" key="6">
    <source>
        <dbReference type="ARBA" id="ARBA00022723"/>
    </source>
</evidence>
<accession>A0A223Q5U4</accession>
<dbReference type="InterPro" id="IPR049912">
    <property type="entry name" value="CRESS_DNA_REP"/>
</dbReference>
<keyword evidence="3" id="KW-0548">Nucleotidyltransferase</keyword>
<dbReference type="GO" id="GO:0004519">
    <property type="term" value="F:endonuclease activity"/>
    <property type="evidence" value="ECO:0007669"/>
    <property type="project" value="UniProtKB-KW"/>
</dbReference>
<evidence type="ECO:0000256" key="8">
    <source>
        <dbReference type="ARBA" id="ARBA00022759"/>
    </source>
</evidence>
<protein>
    <submittedName>
        <fullName evidence="13">Replication associated protein</fullName>
    </submittedName>
</protein>
<dbReference type="SUPFAM" id="SSF52540">
    <property type="entry name" value="P-loop containing nucleoside triphosphate hydrolases"/>
    <property type="match status" value="1"/>
</dbReference>
<dbReference type="GO" id="GO:0042025">
    <property type="term" value="C:host cell nucleus"/>
    <property type="evidence" value="ECO:0007669"/>
    <property type="project" value="UniProtKB-SubCell"/>
</dbReference>
<evidence type="ECO:0000256" key="3">
    <source>
        <dbReference type="ARBA" id="ARBA00022695"/>
    </source>
</evidence>
<evidence type="ECO:0000256" key="2">
    <source>
        <dbReference type="ARBA" id="ARBA00022679"/>
    </source>
</evidence>
<dbReference type="GO" id="GO:0046872">
    <property type="term" value="F:metal ion binding"/>
    <property type="evidence" value="ECO:0007669"/>
    <property type="project" value="UniProtKB-KW"/>
</dbReference>
<evidence type="ECO:0000259" key="12">
    <source>
        <dbReference type="PROSITE" id="PS52020"/>
    </source>
</evidence>
<evidence type="ECO:0000313" key="14">
    <source>
        <dbReference type="Proteomes" id="UP000276867"/>
    </source>
</evidence>
<evidence type="ECO:0000256" key="1">
    <source>
        <dbReference type="ARBA" id="ARBA00004147"/>
    </source>
</evidence>
<keyword evidence="7" id="KW-0547">Nucleotide-binding</keyword>
<keyword evidence="6" id="KW-0479">Metal-binding</keyword>
<dbReference type="GO" id="GO:0000166">
    <property type="term" value="F:nucleotide binding"/>
    <property type="evidence" value="ECO:0007669"/>
    <property type="project" value="UniProtKB-KW"/>
</dbReference>
<keyword evidence="2" id="KW-0808">Transferase</keyword>
<reference evidence="13 14" key="1">
    <citation type="journal article" date="2017" name="Genome Announc.">
        <title>Small Circular Rep-Encoding Single-Stranded DNA Genomes in Peruvian Diarrhea Virome.</title>
        <authorList>
            <person name="Altan E."/>
            <person name="Del Valle Mendoza J."/>
            <person name="Deng X."/>
            <person name="Phan T.G."/>
            <person name="Sadeghi M."/>
            <person name="Delwart E.L."/>
        </authorList>
    </citation>
    <scope>NUCLEOTIDE SEQUENCE [LARGE SCALE GENOMIC DNA]</scope>
    <source>
        <strain evidence="13">P13_1</strain>
    </source>
</reference>
<dbReference type="GO" id="GO:0003677">
    <property type="term" value="F:DNA binding"/>
    <property type="evidence" value="ECO:0007669"/>
    <property type="project" value="UniProtKB-KW"/>
</dbReference>
<dbReference type="GO" id="GO:0006260">
    <property type="term" value="P:DNA replication"/>
    <property type="evidence" value="ECO:0007669"/>
    <property type="project" value="UniProtKB-KW"/>
</dbReference>
<dbReference type="InterPro" id="IPR027417">
    <property type="entry name" value="P-loop_NTPase"/>
</dbReference>
<dbReference type="GO" id="GO:0016779">
    <property type="term" value="F:nucleotidyltransferase activity"/>
    <property type="evidence" value="ECO:0007669"/>
    <property type="project" value="UniProtKB-KW"/>
</dbReference>
<proteinExistence type="predicted"/>
<keyword evidence="4" id="KW-0235">DNA replication</keyword>
<keyword evidence="14" id="KW-1185">Reference proteome</keyword>
<evidence type="ECO:0000256" key="11">
    <source>
        <dbReference type="ARBA" id="ARBA00023125"/>
    </source>
</evidence>
<comment type="subcellular location">
    <subcellularLocation>
        <location evidence="1">Host nucleus</location>
    </subcellularLocation>
</comment>
<keyword evidence="10" id="KW-0190">Covalent protein-DNA linkage</keyword>